<reference evidence="1" key="1">
    <citation type="submission" date="2014-09" db="EMBL/GenBank/DDBJ databases">
        <authorList>
            <person name="Magalhaes I.L.F."/>
            <person name="Oliveira U."/>
            <person name="Santos F.R."/>
            <person name="Vidigal T.H.D.A."/>
            <person name="Brescovit A.D."/>
            <person name="Santos A.J."/>
        </authorList>
    </citation>
    <scope>NUCLEOTIDE SEQUENCE</scope>
    <source>
        <tissue evidence="1">Shoot tissue taken approximately 20 cm above the soil surface</tissue>
    </source>
</reference>
<evidence type="ECO:0000313" key="1">
    <source>
        <dbReference type="EMBL" id="JAD25348.1"/>
    </source>
</evidence>
<dbReference type="EMBL" id="GBRH01272547">
    <property type="protein sequence ID" value="JAD25348.1"/>
    <property type="molecule type" value="Transcribed_RNA"/>
</dbReference>
<protein>
    <submittedName>
        <fullName evidence="1">Uncharacterized protein</fullName>
    </submittedName>
</protein>
<name>A0A0A8YIL6_ARUDO</name>
<reference evidence="1" key="2">
    <citation type="journal article" date="2015" name="Data Brief">
        <title>Shoot transcriptome of the giant reed, Arundo donax.</title>
        <authorList>
            <person name="Barrero R.A."/>
            <person name="Guerrero F.D."/>
            <person name="Moolhuijzen P."/>
            <person name="Goolsby J.A."/>
            <person name="Tidwell J."/>
            <person name="Bellgard S.E."/>
            <person name="Bellgard M.I."/>
        </authorList>
    </citation>
    <scope>NUCLEOTIDE SEQUENCE</scope>
    <source>
        <tissue evidence="1">Shoot tissue taken approximately 20 cm above the soil surface</tissue>
    </source>
</reference>
<sequence>MSSYSYWRTSKIKHWSNRG</sequence>
<accession>A0A0A8YIL6</accession>
<dbReference type="AlphaFoldDB" id="A0A0A8YIL6"/>
<organism evidence="1">
    <name type="scientific">Arundo donax</name>
    <name type="common">Giant reed</name>
    <name type="synonym">Donax arundinaceus</name>
    <dbReference type="NCBI Taxonomy" id="35708"/>
    <lineage>
        <taxon>Eukaryota</taxon>
        <taxon>Viridiplantae</taxon>
        <taxon>Streptophyta</taxon>
        <taxon>Embryophyta</taxon>
        <taxon>Tracheophyta</taxon>
        <taxon>Spermatophyta</taxon>
        <taxon>Magnoliopsida</taxon>
        <taxon>Liliopsida</taxon>
        <taxon>Poales</taxon>
        <taxon>Poaceae</taxon>
        <taxon>PACMAD clade</taxon>
        <taxon>Arundinoideae</taxon>
        <taxon>Arundineae</taxon>
        <taxon>Arundo</taxon>
    </lineage>
</organism>
<proteinExistence type="predicted"/>